<organism evidence="1 2">
    <name type="scientific">Chryseobacterium wanjuense</name>
    <dbReference type="NCBI Taxonomy" id="356305"/>
    <lineage>
        <taxon>Bacteria</taxon>
        <taxon>Pseudomonadati</taxon>
        <taxon>Bacteroidota</taxon>
        <taxon>Flavobacteriia</taxon>
        <taxon>Flavobacteriales</taxon>
        <taxon>Weeksellaceae</taxon>
        <taxon>Chryseobacterium group</taxon>
        <taxon>Chryseobacterium</taxon>
    </lineage>
</organism>
<dbReference type="EMBL" id="FOIU01000001">
    <property type="protein sequence ID" value="SEW31786.1"/>
    <property type="molecule type" value="Genomic_DNA"/>
</dbReference>
<protein>
    <submittedName>
        <fullName evidence="1">Uncharacterized protein</fullName>
    </submittedName>
</protein>
<dbReference type="Proteomes" id="UP000199469">
    <property type="component" value="Unassembled WGS sequence"/>
</dbReference>
<dbReference type="AlphaFoldDB" id="A0A1I0QVT6"/>
<gene>
    <name evidence="1" type="ORF">SAMN05421841_2238</name>
</gene>
<evidence type="ECO:0000313" key="1">
    <source>
        <dbReference type="EMBL" id="SEW31786.1"/>
    </source>
</evidence>
<accession>A0A1I0QVT6</accession>
<name>A0A1I0QVT6_9FLAO</name>
<reference evidence="2" key="1">
    <citation type="submission" date="2016-10" db="EMBL/GenBank/DDBJ databases">
        <authorList>
            <person name="Varghese N."/>
            <person name="Submissions S."/>
        </authorList>
    </citation>
    <scope>NUCLEOTIDE SEQUENCE [LARGE SCALE GENOMIC DNA]</scope>
    <source>
        <strain evidence="2">DSM 17724</strain>
    </source>
</reference>
<keyword evidence="2" id="KW-1185">Reference proteome</keyword>
<evidence type="ECO:0000313" key="2">
    <source>
        <dbReference type="Proteomes" id="UP000199469"/>
    </source>
</evidence>
<sequence>MDRLKLNYFRIEIVIYPFKKYTGTNAGREIFNLFTVFFNQRFL</sequence>
<proteinExistence type="predicted"/>